<evidence type="ECO:0000313" key="2">
    <source>
        <dbReference type="EMBL" id="KZM74947.1"/>
    </source>
</evidence>
<keyword evidence="3" id="KW-1185">Reference proteome</keyword>
<name>A0A164P0C5_9NOCA</name>
<feature type="region of interest" description="Disordered" evidence="1">
    <location>
        <begin position="187"/>
        <end position="214"/>
    </location>
</feature>
<feature type="compositionally biased region" description="Pro residues" evidence="1">
    <location>
        <begin position="191"/>
        <end position="207"/>
    </location>
</feature>
<reference evidence="2 3" key="1">
    <citation type="submission" date="2016-04" db="EMBL/GenBank/DDBJ databases">
        <authorList>
            <person name="Evans L.H."/>
            <person name="Alamgir A."/>
            <person name="Owens N."/>
            <person name="Weber N.D."/>
            <person name="Virtaneva K."/>
            <person name="Barbian K."/>
            <person name="Babar A."/>
            <person name="Rosenke K."/>
        </authorList>
    </citation>
    <scope>NUCLEOTIDE SEQUENCE [LARGE SCALE GENOMIC DNA]</scope>
    <source>
        <strain evidence="2 3">IFM 0406</strain>
    </source>
</reference>
<dbReference type="AlphaFoldDB" id="A0A164P0C5"/>
<comment type="caution">
    <text evidence="2">The sequence shown here is derived from an EMBL/GenBank/DDBJ whole genome shotgun (WGS) entry which is preliminary data.</text>
</comment>
<feature type="compositionally biased region" description="Pro residues" evidence="1">
    <location>
        <begin position="102"/>
        <end position="147"/>
    </location>
</feature>
<dbReference type="EMBL" id="LWGR01000004">
    <property type="protein sequence ID" value="KZM74947.1"/>
    <property type="molecule type" value="Genomic_DNA"/>
</dbReference>
<evidence type="ECO:0008006" key="4">
    <source>
        <dbReference type="Google" id="ProtNLM"/>
    </source>
</evidence>
<organism evidence="2 3">
    <name type="scientific">Nocardia terpenica</name>
    <dbReference type="NCBI Taxonomy" id="455432"/>
    <lineage>
        <taxon>Bacteria</taxon>
        <taxon>Bacillati</taxon>
        <taxon>Actinomycetota</taxon>
        <taxon>Actinomycetes</taxon>
        <taxon>Mycobacteriales</taxon>
        <taxon>Nocardiaceae</taxon>
        <taxon>Nocardia</taxon>
    </lineage>
</organism>
<dbReference type="STRING" id="455432.AWN90_23330"/>
<sequence length="446" mass="46102">MTWTDRLTYGLATAAAVTGIGLVAFAPITQAQPDIPCDQWQQMHPGWPCIPVPKPIPAPPPTPSPLPTPVMPGQPPSGGGSGTNAGALTPPPLAPGNGTPIVPAPGTEPPALPGNQPPAPPAASAPTPPQAPTPAPPLPQAPGPAPAPATSDGADVASQLERARKLHDQGVLSDREFADLEQRILGHTPAPATPAPEPARTRPPAPSGPDNRIPALLLTGAGAFVLSRFRPRTRFADARFPPGAPSAVDMLPGIPPPVAPVPDGTPVLTSRFSITRLYPGVYAPPGWSSRDFNANPGIQGVYHPGEGPYSGWGNTIPLDPDTTPGAVGPWSDNVLKPDPITGKTGISIPTGGKGPYDNNNSLDLNITKKVQLRIVGLKPIVVSSFDLDGNPVLAVTYEPIYQVRSLYYGGGTMIVGQPSQWTDVSIDDVQTLERMGAFVPVVPAKP</sequence>
<gene>
    <name evidence="2" type="ORF">AWN90_23330</name>
</gene>
<evidence type="ECO:0000313" key="3">
    <source>
        <dbReference type="Proteomes" id="UP000076512"/>
    </source>
</evidence>
<protein>
    <recommendedName>
        <fullName evidence="4">SHOCT domain-containing protein</fullName>
    </recommendedName>
</protein>
<evidence type="ECO:0000256" key="1">
    <source>
        <dbReference type="SAM" id="MobiDB-lite"/>
    </source>
</evidence>
<proteinExistence type="predicted"/>
<feature type="compositionally biased region" description="Pro residues" evidence="1">
    <location>
        <begin position="51"/>
        <end position="75"/>
    </location>
</feature>
<feature type="region of interest" description="Disordered" evidence="1">
    <location>
        <begin position="51"/>
        <end position="156"/>
    </location>
</feature>
<accession>A0A164P0C5</accession>
<dbReference type="Proteomes" id="UP000076512">
    <property type="component" value="Unassembled WGS sequence"/>
</dbReference>
<dbReference type="RefSeq" id="WP_067586889.1">
    <property type="nucleotide sequence ID" value="NZ_JABMCZ010000005.1"/>
</dbReference>
<dbReference type="OrthoDB" id="5996503at2"/>